<name>A0AAV3QVH4_LITER</name>
<reference evidence="3 4" key="1">
    <citation type="submission" date="2024-01" db="EMBL/GenBank/DDBJ databases">
        <title>The complete chloroplast genome sequence of Lithospermum erythrorhizon: insights into the phylogenetic relationship among Boraginaceae species and the maternal lineages of purple gromwells.</title>
        <authorList>
            <person name="Okada T."/>
            <person name="Watanabe K."/>
        </authorList>
    </citation>
    <scope>NUCLEOTIDE SEQUENCE [LARGE SCALE GENOMIC DNA]</scope>
</reference>
<evidence type="ECO:0000313" key="4">
    <source>
        <dbReference type="Proteomes" id="UP001454036"/>
    </source>
</evidence>
<proteinExistence type="predicted"/>
<keyword evidence="1" id="KW-0175">Coiled coil</keyword>
<organism evidence="3 4">
    <name type="scientific">Lithospermum erythrorhizon</name>
    <name type="common">Purple gromwell</name>
    <name type="synonym">Lithospermum officinale var. erythrorhizon</name>
    <dbReference type="NCBI Taxonomy" id="34254"/>
    <lineage>
        <taxon>Eukaryota</taxon>
        <taxon>Viridiplantae</taxon>
        <taxon>Streptophyta</taxon>
        <taxon>Embryophyta</taxon>
        <taxon>Tracheophyta</taxon>
        <taxon>Spermatophyta</taxon>
        <taxon>Magnoliopsida</taxon>
        <taxon>eudicotyledons</taxon>
        <taxon>Gunneridae</taxon>
        <taxon>Pentapetalae</taxon>
        <taxon>asterids</taxon>
        <taxon>lamiids</taxon>
        <taxon>Boraginales</taxon>
        <taxon>Boraginaceae</taxon>
        <taxon>Boraginoideae</taxon>
        <taxon>Lithospermeae</taxon>
        <taxon>Lithospermum</taxon>
    </lineage>
</organism>
<keyword evidence="4" id="KW-1185">Reference proteome</keyword>
<sequence>MQARYEELERSKINKAQKASEALDQVKRDAEATLSSAAAQADVARIHFAKDTMRASLSSPAYVVEIGRECAAYLTSIIRDSPHKSPELIALFVGEKAKHSDWFVNQSLPESTTHAEEVAGEEGGGYSELPHDEGHHVAS</sequence>
<evidence type="ECO:0000313" key="3">
    <source>
        <dbReference type="EMBL" id="GAA0167649.1"/>
    </source>
</evidence>
<gene>
    <name evidence="3" type="ORF">LIER_22532</name>
</gene>
<comment type="caution">
    <text evidence="3">The sequence shown here is derived from an EMBL/GenBank/DDBJ whole genome shotgun (WGS) entry which is preliminary data.</text>
</comment>
<evidence type="ECO:0000256" key="2">
    <source>
        <dbReference type="SAM" id="MobiDB-lite"/>
    </source>
</evidence>
<feature type="region of interest" description="Disordered" evidence="2">
    <location>
        <begin position="109"/>
        <end position="139"/>
    </location>
</feature>
<feature type="compositionally biased region" description="Basic and acidic residues" evidence="2">
    <location>
        <begin position="129"/>
        <end position="139"/>
    </location>
</feature>
<dbReference type="EMBL" id="BAABME010006171">
    <property type="protein sequence ID" value="GAA0167649.1"/>
    <property type="molecule type" value="Genomic_DNA"/>
</dbReference>
<dbReference type="Proteomes" id="UP001454036">
    <property type="component" value="Unassembled WGS sequence"/>
</dbReference>
<dbReference type="AlphaFoldDB" id="A0AAV3QVH4"/>
<feature type="coiled-coil region" evidence="1">
    <location>
        <begin position="5"/>
        <end position="33"/>
    </location>
</feature>
<protein>
    <submittedName>
        <fullName evidence="3">Uncharacterized protein</fullName>
    </submittedName>
</protein>
<evidence type="ECO:0000256" key="1">
    <source>
        <dbReference type="SAM" id="Coils"/>
    </source>
</evidence>
<accession>A0AAV3QVH4</accession>